<dbReference type="Gene3D" id="3.40.1160.10">
    <property type="entry name" value="Acetylglutamate kinase-like"/>
    <property type="match status" value="1"/>
</dbReference>
<dbReference type="GO" id="GO:0006526">
    <property type="term" value="P:L-arginine biosynthetic process"/>
    <property type="evidence" value="ECO:0007669"/>
    <property type="project" value="InterPro"/>
</dbReference>
<dbReference type="PANTHER" id="PTHR30602">
    <property type="entry name" value="AMINO-ACID ACETYLTRANSFERASE"/>
    <property type="match status" value="1"/>
</dbReference>
<dbReference type="CDD" id="cd04301">
    <property type="entry name" value="NAT_SF"/>
    <property type="match status" value="1"/>
</dbReference>
<feature type="domain" description="N-acetyltransferase" evidence="7">
    <location>
        <begin position="386"/>
        <end position="555"/>
    </location>
</feature>
<dbReference type="InterPro" id="IPR001048">
    <property type="entry name" value="Asp/Glu/Uridylate_kinase"/>
</dbReference>
<keyword evidence="4" id="KW-0808">Transferase</keyword>
<name>A0AAE0G2S8_9CHLO</name>
<dbReference type="EC" id="2.3.1.1" evidence="3"/>
<comment type="caution">
    <text evidence="8">The sequence shown here is derived from an EMBL/GenBank/DDBJ whole genome shotgun (WGS) entry which is preliminary data.</text>
</comment>
<dbReference type="GO" id="GO:0005737">
    <property type="term" value="C:cytoplasm"/>
    <property type="evidence" value="ECO:0007669"/>
    <property type="project" value="InterPro"/>
</dbReference>
<reference evidence="8 9" key="1">
    <citation type="journal article" date="2015" name="Genome Biol. Evol.">
        <title>Comparative Genomics of a Bacterivorous Green Alga Reveals Evolutionary Causalities and Consequences of Phago-Mixotrophic Mode of Nutrition.</title>
        <authorList>
            <person name="Burns J.A."/>
            <person name="Paasch A."/>
            <person name="Narechania A."/>
            <person name="Kim E."/>
        </authorList>
    </citation>
    <scope>NUCLEOTIDE SEQUENCE [LARGE SCALE GENOMIC DNA]</scope>
    <source>
        <strain evidence="8 9">PLY_AMNH</strain>
    </source>
</reference>
<dbReference type="EMBL" id="LGRX02010560">
    <property type="protein sequence ID" value="KAK3270135.1"/>
    <property type="molecule type" value="Genomic_DNA"/>
</dbReference>
<dbReference type="InterPro" id="IPR010167">
    <property type="entry name" value="NH2A_AcTrfase"/>
</dbReference>
<dbReference type="HAMAP" id="MF_01105">
    <property type="entry name" value="N_acetyl_glu_synth"/>
    <property type="match status" value="1"/>
</dbReference>
<evidence type="ECO:0000256" key="4">
    <source>
        <dbReference type="ARBA" id="ARBA00022679"/>
    </source>
</evidence>
<dbReference type="PANTHER" id="PTHR30602:SF12">
    <property type="entry name" value="AMINO-ACID ACETYLTRANSFERASE NAGS1, CHLOROPLASTIC-RELATED"/>
    <property type="match status" value="1"/>
</dbReference>
<evidence type="ECO:0000256" key="3">
    <source>
        <dbReference type="ARBA" id="ARBA00012697"/>
    </source>
</evidence>
<dbReference type="SUPFAM" id="SSF53633">
    <property type="entry name" value="Carbamate kinase-like"/>
    <property type="match status" value="1"/>
</dbReference>
<sequence length="576" mass="64020">MHPALHVSFAERRSLVPRAPVQEKRGPWQPSRSLRRRVTRGGRRNLPTLAAIYRDKPRNVETTYLHPAKLSQMRFVETFRQASPYVESLRESRVVILISGGVMANSKLRNNCLKDIAMLHQLGLQLVLVVGTSHQIDERLREQGLAFELVNGYRITDCAGMKAASEAAGINTVEVAARLSKGPSIMELRRQGIPSHIHQRPMMSVISGNYVAAKRRGVVDGVDFKETGEVRYVDAKGIARQLKHGSIVLMSNLGHDHAGDVLNCHTFEIGAMAAVSLGCEKMVTVLEEGEYAQVMKTVGGRTSVPLHDAETLCSDTPQMYKKGESLKNLMQRMKADTPLPLGISVAAGRLGVKRMHLLNSNVEGAMLLELYTRDGIGLMVFSDDYDVTRRAQPDDVAGIQTLLAPLAVRDLPADSRRMKLKPTPHHLAAGTTRARSEDEILRDVSNFTLLVRKKTVIGCAALTPYPESNMAEVAAFAIHPDYQGSGRGDRLLTSLEQAAREWHPGTRTLFLLTTRTADWFEQRGFIPTTLMELPEGKSVDPTRNSKMFVKQLTEEGEENLDVESYDELTPLEHYFK</sequence>
<evidence type="ECO:0000256" key="6">
    <source>
        <dbReference type="ARBA" id="ARBA00048372"/>
    </source>
</evidence>
<dbReference type="PROSITE" id="PS51186">
    <property type="entry name" value="GNAT"/>
    <property type="match status" value="1"/>
</dbReference>
<dbReference type="InterPro" id="IPR016181">
    <property type="entry name" value="Acyl_CoA_acyltransferase"/>
</dbReference>
<dbReference type="Proteomes" id="UP001190700">
    <property type="component" value="Unassembled WGS sequence"/>
</dbReference>
<evidence type="ECO:0000313" key="9">
    <source>
        <dbReference type="Proteomes" id="UP001190700"/>
    </source>
</evidence>
<proteinExistence type="inferred from homology"/>
<dbReference type="Gene3D" id="3.40.630.30">
    <property type="match status" value="1"/>
</dbReference>
<keyword evidence="9" id="KW-1185">Reference proteome</keyword>
<accession>A0AAE0G2S8</accession>
<evidence type="ECO:0000256" key="1">
    <source>
        <dbReference type="ARBA" id="ARBA00004925"/>
    </source>
</evidence>
<keyword evidence="5" id="KW-0012">Acyltransferase</keyword>
<dbReference type="InterPro" id="IPR036393">
    <property type="entry name" value="AceGlu_kinase-like_sf"/>
</dbReference>
<dbReference type="SUPFAM" id="SSF55729">
    <property type="entry name" value="Acyl-CoA N-acyltransferases (Nat)"/>
    <property type="match status" value="1"/>
</dbReference>
<dbReference type="Pfam" id="PF00583">
    <property type="entry name" value="Acetyltransf_1"/>
    <property type="match status" value="1"/>
</dbReference>
<dbReference type="NCBIfam" id="TIGR01890">
    <property type="entry name" value="N-Ac-Glu-synth"/>
    <property type="match status" value="1"/>
</dbReference>
<organism evidence="8 9">
    <name type="scientific">Cymbomonas tetramitiformis</name>
    <dbReference type="NCBI Taxonomy" id="36881"/>
    <lineage>
        <taxon>Eukaryota</taxon>
        <taxon>Viridiplantae</taxon>
        <taxon>Chlorophyta</taxon>
        <taxon>Pyramimonadophyceae</taxon>
        <taxon>Pyramimonadales</taxon>
        <taxon>Pyramimonadaceae</taxon>
        <taxon>Cymbomonas</taxon>
    </lineage>
</organism>
<comment type="pathway">
    <text evidence="1">Amino-acid biosynthesis; L-arginine biosynthesis; N(2)-acetyl-L-ornithine from L-glutamate: step 1/4.</text>
</comment>
<dbReference type="InterPro" id="IPR000182">
    <property type="entry name" value="GNAT_dom"/>
</dbReference>
<comment type="similarity">
    <text evidence="2">Belongs to the acetyltransferase family. ArgA subfamily.</text>
</comment>
<evidence type="ECO:0000259" key="7">
    <source>
        <dbReference type="PROSITE" id="PS51186"/>
    </source>
</evidence>
<dbReference type="PIRSF" id="PIRSF000423">
    <property type="entry name" value="ArgA"/>
    <property type="match status" value="1"/>
</dbReference>
<dbReference type="GO" id="GO:0004042">
    <property type="term" value="F:L-glutamate N-acetyltransferase activity"/>
    <property type="evidence" value="ECO:0007669"/>
    <property type="project" value="InterPro"/>
</dbReference>
<evidence type="ECO:0000313" key="8">
    <source>
        <dbReference type="EMBL" id="KAK3270135.1"/>
    </source>
</evidence>
<evidence type="ECO:0000256" key="5">
    <source>
        <dbReference type="ARBA" id="ARBA00023315"/>
    </source>
</evidence>
<gene>
    <name evidence="8" type="ORF">CYMTET_21458</name>
</gene>
<evidence type="ECO:0000256" key="2">
    <source>
        <dbReference type="ARBA" id="ARBA00009145"/>
    </source>
</evidence>
<comment type="catalytic activity">
    <reaction evidence="6">
        <text>L-glutamate + acetyl-CoA = N-acetyl-L-glutamate + CoA + H(+)</text>
        <dbReference type="Rhea" id="RHEA:24292"/>
        <dbReference type="ChEBI" id="CHEBI:15378"/>
        <dbReference type="ChEBI" id="CHEBI:29985"/>
        <dbReference type="ChEBI" id="CHEBI:44337"/>
        <dbReference type="ChEBI" id="CHEBI:57287"/>
        <dbReference type="ChEBI" id="CHEBI:57288"/>
        <dbReference type="EC" id="2.3.1.1"/>
    </reaction>
</comment>
<protein>
    <recommendedName>
        <fullName evidence="3">amino-acid N-acetyltransferase</fullName>
        <ecNumber evidence="3">2.3.1.1</ecNumber>
    </recommendedName>
</protein>
<dbReference type="Pfam" id="PF00696">
    <property type="entry name" value="AA_kinase"/>
    <property type="match status" value="1"/>
</dbReference>
<dbReference type="AlphaFoldDB" id="A0AAE0G2S8"/>